<gene>
    <name evidence="3" type="ORF">ABT272_23275</name>
</gene>
<dbReference type="RefSeq" id="WP_073891286.1">
    <property type="nucleotide sequence ID" value="NZ_JBEOYA010000013.1"/>
</dbReference>
<dbReference type="Pfam" id="PF09851">
    <property type="entry name" value="SHOCT"/>
    <property type="match status" value="1"/>
</dbReference>
<proteinExistence type="predicted"/>
<evidence type="ECO:0000313" key="4">
    <source>
        <dbReference type="Proteomes" id="UP001470023"/>
    </source>
</evidence>
<feature type="domain" description="SHOCT" evidence="2">
    <location>
        <begin position="75"/>
        <end position="102"/>
    </location>
</feature>
<comment type="caution">
    <text evidence="3">The sequence shown here is derived from an EMBL/GenBank/DDBJ whole genome shotgun (WGS) entry which is preliminary data.</text>
</comment>
<organism evidence="3 4">
    <name type="scientific">Streptomyces sp. 900105245</name>
    <dbReference type="NCBI Taxonomy" id="3154379"/>
    <lineage>
        <taxon>Bacteria</taxon>
        <taxon>Bacillati</taxon>
        <taxon>Actinomycetota</taxon>
        <taxon>Actinomycetes</taxon>
        <taxon>Kitasatosporales</taxon>
        <taxon>Streptomycetaceae</taxon>
        <taxon>Streptomyces</taxon>
    </lineage>
</organism>
<protein>
    <submittedName>
        <fullName evidence="3">SHOCT domain-containing protein</fullName>
    </submittedName>
</protein>
<accession>A0ABV1UA90</accession>
<evidence type="ECO:0000256" key="1">
    <source>
        <dbReference type="SAM" id="MobiDB-lite"/>
    </source>
</evidence>
<feature type="compositionally biased region" description="Low complexity" evidence="1">
    <location>
        <begin position="34"/>
        <end position="53"/>
    </location>
</feature>
<sequence>MPGLLRGVARTAVVAGTATAVSNRVSRRQAGRWAQQDYEQQQQQYAQAQYAQPQAPPPPPASQTAPADEMTGKIEQLKQLADLKAQGVLTDAEFEDQKRRLLA</sequence>
<evidence type="ECO:0000313" key="3">
    <source>
        <dbReference type="EMBL" id="MER6430634.1"/>
    </source>
</evidence>
<keyword evidence="4" id="KW-1185">Reference proteome</keyword>
<name>A0ABV1UA90_9ACTN</name>
<evidence type="ECO:0000259" key="2">
    <source>
        <dbReference type="Pfam" id="PF09851"/>
    </source>
</evidence>
<dbReference type="Proteomes" id="UP001470023">
    <property type="component" value="Unassembled WGS sequence"/>
</dbReference>
<reference evidence="3 4" key="1">
    <citation type="submission" date="2024-06" db="EMBL/GenBank/DDBJ databases">
        <title>The Natural Products Discovery Center: Release of the First 8490 Sequenced Strains for Exploring Actinobacteria Biosynthetic Diversity.</title>
        <authorList>
            <person name="Kalkreuter E."/>
            <person name="Kautsar S.A."/>
            <person name="Yang D."/>
            <person name="Bader C.D."/>
            <person name="Teijaro C.N."/>
            <person name="Fluegel L."/>
            <person name="Davis C.M."/>
            <person name="Simpson J.R."/>
            <person name="Lauterbach L."/>
            <person name="Steele A.D."/>
            <person name="Gui C."/>
            <person name="Meng S."/>
            <person name="Li G."/>
            <person name="Viehrig K."/>
            <person name="Ye F."/>
            <person name="Su P."/>
            <person name="Kiefer A.F."/>
            <person name="Nichols A."/>
            <person name="Cepeda A.J."/>
            <person name="Yan W."/>
            <person name="Fan B."/>
            <person name="Jiang Y."/>
            <person name="Adhikari A."/>
            <person name="Zheng C.-J."/>
            <person name="Schuster L."/>
            <person name="Cowan T.M."/>
            <person name="Smanski M.J."/>
            <person name="Chevrette M.G."/>
            <person name="De Carvalho L.P.S."/>
            <person name="Shen B."/>
        </authorList>
    </citation>
    <scope>NUCLEOTIDE SEQUENCE [LARGE SCALE GENOMIC DNA]</scope>
    <source>
        <strain evidence="3 4">NPDC001166</strain>
    </source>
</reference>
<feature type="region of interest" description="Disordered" evidence="1">
    <location>
        <begin position="24"/>
        <end position="71"/>
    </location>
</feature>
<dbReference type="EMBL" id="JBEPAZ010000021">
    <property type="protein sequence ID" value="MER6430634.1"/>
    <property type="molecule type" value="Genomic_DNA"/>
</dbReference>
<dbReference type="InterPro" id="IPR018649">
    <property type="entry name" value="SHOCT"/>
</dbReference>